<protein>
    <submittedName>
        <fullName evidence="1">Uncharacterized protein</fullName>
    </submittedName>
</protein>
<accession>A0ACB9SST6</accession>
<evidence type="ECO:0000313" key="1">
    <source>
        <dbReference type="EMBL" id="KAI4457656.1"/>
    </source>
</evidence>
<comment type="caution">
    <text evidence="1">The sequence shown here is derived from an EMBL/GenBank/DDBJ whole genome shotgun (WGS) entry which is preliminary data.</text>
</comment>
<gene>
    <name evidence="1" type="ORF">MML48_7g00004483</name>
</gene>
<dbReference type="Proteomes" id="UP001056778">
    <property type="component" value="Chromosome 7"/>
</dbReference>
<sequence>MHYALQHLEKVLETVSEKLRTMTESELRAAAASYNPVHLHDETDTEENTIQTSDDLMPNNANIVYEKPKLEESFWWRENVQLDKYDISLIGFSKGCVVLNQFLYEFHYLKTLTPDDQTSMGIVSRIKDMYWLDGGHSGGKNTWITSRPLLETLTRLGIRVHVHVTPYQIQDDRRPWIKKEEKLFSDILRRLGAPVDRSVHFENVCPNLFIHFDVINVFKDREIEKKASQKNVVK</sequence>
<dbReference type="EMBL" id="CM043021">
    <property type="protein sequence ID" value="KAI4457656.1"/>
    <property type="molecule type" value="Genomic_DNA"/>
</dbReference>
<reference evidence="1" key="1">
    <citation type="submission" date="2022-04" db="EMBL/GenBank/DDBJ databases">
        <title>Chromosome-scale genome assembly of Holotrichia oblita Faldermann.</title>
        <authorList>
            <person name="Rongchong L."/>
        </authorList>
    </citation>
    <scope>NUCLEOTIDE SEQUENCE</scope>
    <source>
        <strain evidence="1">81SQS9</strain>
    </source>
</reference>
<organism evidence="1 2">
    <name type="scientific">Holotrichia oblita</name>
    <name type="common">Chafer beetle</name>
    <dbReference type="NCBI Taxonomy" id="644536"/>
    <lineage>
        <taxon>Eukaryota</taxon>
        <taxon>Metazoa</taxon>
        <taxon>Ecdysozoa</taxon>
        <taxon>Arthropoda</taxon>
        <taxon>Hexapoda</taxon>
        <taxon>Insecta</taxon>
        <taxon>Pterygota</taxon>
        <taxon>Neoptera</taxon>
        <taxon>Endopterygota</taxon>
        <taxon>Coleoptera</taxon>
        <taxon>Polyphaga</taxon>
        <taxon>Scarabaeiformia</taxon>
        <taxon>Scarabaeidae</taxon>
        <taxon>Melolonthinae</taxon>
        <taxon>Holotrichia</taxon>
    </lineage>
</organism>
<name>A0ACB9SST6_HOLOL</name>
<proteinExistence type="predicted"/>
<evidence type="ECO:0000313" key="2">
    <source>
        <dbReference type="Proteomes" id="UP001056778"/>
    </source>
</evidence>
<keyword evidence="2" id="KW-1185">Reference proteome</keyword>